<dbReference type="PROSITE" id="PS50076">
    <property type="entry name" value="DNAJ_2"/>
    <property type="match status" value="1"/>
</dbReference>
<dbReference type="CDD" id="cd06257">
    <property type="entry name" value="DnaJ"/>
    <property type="match status" value="1"/>
</dbReference>
<dbReference type="InterPro" id="IPR036869">
    <property type="entry name" value="J_dom_sf"/>
</dbReference>
<evidence type="ECO:0000256" key="5">
    <source>
        <dbReference type="SAM" id="Coils"/>
    </source>
</evidence>
<feature type="compositionally biased region" description="Basic and acidic residues" evidence="6">
    <location>
        <begin position="466"/>
        <end position="482"/>
    </location>
</feature>
<evidence type="ECO:0000313" key="11">
    <source>
        <dbReference type="EMBL" id="JAT77229.1"/>
    </source>
</evidence>
<keyword evidence="5" id="KW-0175">Coiled coil</keyword>
<evidence type="ECO:0000256" key="1">
    <source>
        <dbReference type="ARBA" id="ARBA00022723"/>
    </source>
</evidence>
<dbReference type="InterPro" id="IPR022755">
    <property type="entry name" value="Znf_C2H2_jaz"/>
</dbReference>
<feature type="region of interest" description="Disordered" evidence="6">
    <location>
        <begin position="343"/>
        <end position="580"/>
    </location>
</feature>
<name>A0A1D2ABK6_AUXPR</name>
<dbReference type="InterPro" id="IPR001623">
    <property type="entry name" value="DnaJ_domain"/>
</dbReference>
<feature type="compositionally biased region" description="Acidic residues" evidence="6">
    <location>
        <begin position="416"/>
        <end position="445"/>
    </location>
</feature>
<dbReference type="EMBL" id="GDKF01001393">
    <property type="protein sequence ID" value="JAT77229.1"/>
    <property type="molecule type" value="Transcribed_RNA"/>
</dbReference>
<dbReference type="EMBL" id="GDKF01006703">
    <property type="protein sequence ID" value="JAT71919.1"/>
    <property type="molecule type" value="Transcribed_RNA"/>
</dbReference>
<dbReference type="InterPro" id="IPR054076">
    <property type="entry name" value="ZUO1-like_ZHD"/>
</dbReference>
<feature type="domain" description="C2H2-type" evidence="8">
    <location>
        <begin position="589"/>
        <end position="618"/>
    </location>
</feature>
<dbReference type="PROSITE" id="PS00028">
    <property type="entry name" value="ZINC_FINGER_C2H2_1"/>
    <property type="match status" value="2"/>
</dbReference>
<evidence type="ECO:0000259" key="8">
    <source>
        <dbReference type="PROSITE" id="PS50157"/>
    </source>
</evidence>
<protein>
    <recommendedName>
        <fullName evidence="12">DnaJ-like protein subfamily C member 21</fullName>
    </recommendedName>
</protein>
<dbReference type="InterPro" id="IPR018253">
    <property type="entry name" value="DnaJ_domain_CS"/>
</dbReference>
<dbReference type="InterPro" id="IPR051964">
    <property type="entry name" value="Chaperone_stress_response"/>
</dbReference>
<reference evidence="10" key="1">
    <citation type="submission" date="2015-08" db="EMBL/GenBank/DDBJ databases">
        <authorList>
            <person name="Babu N.S."/>
            <person name="Beckwith C.J."/>
            <person name="Beseler K.G."/>
            <person name="Brison A."/>
            <person name="Carone J.V."/>
            <person name="Caskin T.P."/>
            <person name="Diamond M."/>
            <person name="Durham M.E."/>
            <person name="Foxe J.M."/>
            <person name="Go M."/>
            <person name="Henderson B.A."/>
            <person name="Jones I.B."/>
            <person name="McGettigan J.A."/>
            <person name="Micheletti S.J."/>
            <person name="Nasrallah M.E."/>
            <person name="Ortiz D."/>
            <person name="Piller C.R."/>
            <person name="Privatt S.R."/>
            <person name="Schneider S.L."/>
            <person name="Sharp S."/>
            <person name="Smith T.C."/>
            <person name="Stanton J.D."/>
            <person name="Ullery H.E."/>
            <person name="Wilson R.J."/>
            <person name="Serrano M.G."/>
            <person name="Buck G."/>
            <person name="Lee V."/>
            <person name="Wang Y."/>
            <person name="Carvalho R."/>
            <person name="Voegtly L."/>
            <person name="Shi R."/>
            <person name="Duckworth R."/>
            <person name="Johnson A."/>
            <person name="Loviza R."/>
            <person name="Walstead R."/>
            <person name="Shah Z."/>
            <person name="Kiflezghi M."/>
            <person name="Wade K."/>
            <person name="Ball S.L."/>
            <person name="Bradley K.W."/>
            <person name="Asai D.J."/>
            <person name="Bowman C.A."/>
            <person name="Russell D.A."/>
            <person name="Pope W.H."/>
            <person name="Jacobs-Sera D."/>
            <person name="Hendrix R.W."/>
            <person name="Hatfull G.F."/>
        </authorList>
    </citation>
    <scope>NUCLEOTIDE SEQUENCE</scope>
</reference>
<evidence type="ECO:0000313" key="9">
    <source>
        <dbReference type="EMBL" id="JAT71919.1"/>
    </source>
</evidence>
<keyword evidence="2 4" id="KW-0863">Zinc-finger</keyword>
<dbReference type="GO" id="GO:0008270">
    <property type="term" value="F:zinc ion binding"/>
    <property type="evidence" value="ECO:0007669"/>
    <property type="project" value="UniProtKB-KW"/>
</dbReference>
<dbReference type="PRINTS" id="PR00625">
    <property type="entry name" value="JDOMAIN"/>
</dbReference>
<dbReference type="Gene3D" id="1.10.287.110">
    <property type="entry name" value="DnaJ domain"/>
    <property type="match status" value="1"/>
</dbReference>
<dbReference type="SMART" id="SM00271">
    <property type="entry name" value="DnaJ"/>
    <property type="match status" value="1"/>
</dbReference>
<dbReference type="SUPFAM" id="SSF46565">
    <property type="entry name" value="Chaperone J-domain"/>
    <property type="match status" value="1"/>
</dbReference>
<feature type="compositionally biased region" description="Basic and acidic residues" evidence="6">
    <location>
        <begin position="387"/>
        <end position="399"/>
    </location>
</feature>
<dbReference type="SUPFAM" id="SSF57667">
    <property type="entry name" value="beta-beta-alpha zinc fingers"/>
    <property type="match status" value="1"/>
</dbReference>
<dbReference type="GO" id="GO:0003676">
    <property type="term" value="F:nucleic acid binding"/>
    <property type="evidence" value="ECO:0007669"/>
    <property type="project" value="InterPro"/>
</dbReference>
<dbReference type="EMBL" id="GDKF01002048">
    <property type="protein sequence ID" value="JAT76574.1"/>
    <property type="molecule type" value="Transcribed_RNA"/>
</dbReference>
<dbReference type="InterPro" id="IPR036236">
    <property type="entry name" value="Znf_C2H2_sf"/>
</dbReference>
<feature type="compositionally biased region" description="Gly residues" evidence="6">
    <location>
        <begin position="520"/>
        <end position="531"/>
    </location>
</feature>
<evidence type="ECO:0000256" key="4">
    <source>
        <dbReference type="PROSITE-ProRule" id="PRU00042"/>
    </source>
</evidence>
<dbReference type="Pfam" id="PF21884">
    <property type="entry name" value="ZUO1-like_ZHD"/>
    <property type="match status" value="1"/>
</dbReference>
<keyword evidence="1" id="KW-0479">Metal-binding</keyword>
<evidence type="ECO:0008006" key="12">
    <source>
        <dbReference type="Google" id="ProtNLM"/>
    </source>
</evidence>
<evidence type="ECO:0000256" key="3">
    <source>
        <dbReference type="ARBA" id="ARBA00022833"/>
    </source>
</evidence>
<feature type="compositionally biased region" description="Low complexity" evidence="6">
    <location>
        <begin position="550"/>
        <end position="569"/>
    </location>
</feature>
<evidence type="ECO:0000259" key="7">
    <source>
        <dbReference type="PROSITE" id="PS50076"/>
    </source>
</evidence>
<evidence type="ECO:0000313" key="10">
    <source>
        <dbReference type="EMBL" id="JAT76574.1"/>
    </source>
</evidence>
<dbReference type="AlphaFoldDB" id="A0A1D2ABK6"/>
<dbReference type="Gene3D" id="3.30.160.60">
    <property type="entry name" value="Classic Zinc Finger"/>
    <property type="match status" value="1"/>
</dbReference>
<dbReference type="PANTHER" id="PTHR44029">
    <property type="entry name" value="DNAJ HOMOLOG SUBFAMILY C MEMBER 21"/>
    <property type="match status" value="1"/>
</dbReference>
<dbReference type="GO" id="GO:0005737">
    <property type="term" value="C:cytoplasm"/>
    <property type="evidence" value="ECO:0007669"/>
    <property type="project" value="TreeGrafter"/>
</dbReference>
<gene>
    <name evidence="10" type="ORF">g.18387</name>
    <name evidence="9" type="ORF">g.18393</name>
    <name evidence="11" type="ORF">g.18399</name>
</gene>
<dbReference type="PROSITE" id="PS00636">
    <property type="entry name" value="DNAJ_1"/>
    <property type="match status" value="1"/>
</dbReference>
<sequence>MVRCLYEVLEVERDADDSAIRLAYRKAALKWHPDKNQHQAELAGDRFKEIQNAYEVLSDKHERSWYDGHRDAILRSGDRHQAGASSMGGPEQAPDDINLYAYFSSTAYSGFGDGLRGFYGVYSGLFERLAKQEAESRGGKSRTSFVYPSFGTSASAWPEVATFYAEWSSFSSARSFSWADQYNPATAPNRQVRRMIEADNEKARRAARREFNENVREMVAFVKKRDKRVLAHAVEEAARKAEAAALEAERKEREKQERLLKARQYKEAAWLAAEEAGSSGSEADLQEEELHTFYCMACDKHFKSERALQNHSRSKKHKEEVALLRAVMQEDELVLLDEVADGAGPGALNKAEEPSEDGAVRLPSSEEDDETDEQFSSSSEVGSGDRGAPDRPGVADRESASTGSSADDSTSAGETTGEDEGDSAEEDDDDDDDGDDDDGDDDDEAMLQRMLAAQRQLPGSRRRRQRAADRAAAELEELRLDAADTSGEDESVAGSEGESEAEGRDAPAGGSGRASADPGEGSGGEASGPGRGSCPPARRRRRAAKEGRKAGPAQGAVPPAATVLISSAASRKKKKGKGGAGAAEVCAEHSCQVCSQGFPSRTQLFKHIAATGHAALKK</sequence>
<organism evidence="10">
    <name type="scientific">Auxenochlorella protothecoides</name>
    <name type="common">Green microalga</name>
    <name type="synonym">Chlorella protothecoides</name>
    <dbReference type="NCBI Taxonomy" id="3075"/>
    <lineage>
        <taxon>Eukaryota</taxon>
        <taxon>Viridiplantae</taxon>
        <taxon>Chlorophyta</taxon>
        <taxon>core chlorophytes</taxon>
        <taxon>Trebouxiophyceae</taxon>
        <taxon>Chlorellales</taxon>
        <taxon>Chlorellaceae</taxon>
        <taxon>Auxenochlorella</taxon>
    </lineage>
</organism>
<feature type="coiled-coil region" evidence="5">
    <location>
        <begin position="231"/>
        <end position="268"/>
    </location>
</feature>
<evidence type="ECO:0000256" key="2">
    <source>
        <dbReference type="ARBA" id="ARBA00022771"/>
    </source>
</evidence>
<dbReference type="SMART" id="SM00451">
    <property type="entry name" value="ZnF_U1"/>
    <property type="match status" value="1"/>
</dbReference>
<keyword evidence="3" id="KW-0862">Zinc</keyword>
<dbReference type="InterPro" id="IPR003604">
    <property type="entry name" value="Matrin/U1-like-C_Znf_C2H2"/>
</dbReference>
<feature type="compositionally biased region" description="Low complexity" evidence="6">
    <location>
        <begin position="400"/>
        <end position="415"/>
    </location>
</feature>
<dbReference type="Pfam" id="PF00226">
    <property type="entry name" value="DnaJ"/>
    <property type="match status" value="1"/>
</dbReference>
<dbReference type="SMART" id="SM00355">
    <property type="entry name" value="ZnF_C2H2"/>
    <property type="match status" value="2"/>
</dbReference>
<dbReference type="Pfam" id="PF12171">
    <property type="entry name" value="zf-C2H2_jaz"/>
    <property type="match status" value="1"/>
</dbReference>
<accession>A0A1D2ABK6</accession>
<feature type="domain" description="J" evidence="7">
    <location>
        <begin position="4"/>
        <end position="70"/>
    </location>
</feature>
<evidence type="ECO:0000256" key="6">
    <source>
        <dbReference type="SAM" id="MobiDB-lite"/>
    </source>
</evidence>
<proteinExistence type="predicted"/>
<dbReference type="PANTHER" id="PTHR44029:SF1">
    <property type="entry name" value="DNAJ HOMOLOG SUBFAMILY C MEMBER 21"/>
    <property type="match status" value="1"/>
</dbReference>
<dbReference type="PROSITE" id="PS50157">
    <property type="entry name" value="ZINC_FINGER_C2H2_2"/>
    <property type="match status" value="2"/>
</dbReference>
<feature type="domain" description="C2H2-type" evidence="8">
    <location>
        <begin position="293"/>
        <end position="322"/>
    </location>
</feature>
<dbReference type="InterPro" id="IPR013087">
    <property type="entry name" value="Znf_C2H2_type"/>
</dbReference>